<evidence type="ECO:0000256" key="3">
    <source>
        <dbReference type="PROSITE-ProRule" id="PRU00176"/>
    </source>
</evidence>
<feature type="region of interest" description="Disordered" evidence="4">
    <location>
        <begin position="465"/>
        <end position="548"/>
    </location>
</feature>
<dbReference type="Gene3D" id="3.30.70.330">
    <property type="match status" value="3"/>
</dbReference>
<evidence type="ECO:0000259" key="5">
    <source>
        <dbReference type="PROSITE" id="PS50102"/>
    </source>
</evidence>
<feature type="compositionally biased region" description="Gly residues" evidence="4">
    <location>
        <begin position="609"/>
        <end position="630"/>
    </location>
</feature>
<feature type="compositionally biased region" description="Gly residues" evidence="4">
    <location>
        <begin position="292"/>
        <end position="304"/>
    </location>
</feature>
<proteinExistence type="predicted"/>
<dbReference type="InterPro" id="IPR000504">
    <property type="entry name" value="RRM_dom"/>
</dbReference>
<keyword evidence="1" id="KW-0677">Repeat</keyword>
<dbReference type="CDD" id="cd12254">
    <property type="entry name" value="RRM_hnRNPH_ESRPs_RBM12_like"/>
    <property type="match status" value="1"/>
</dbReference>
<dbReference type="SMART" id="SM00360">
    <property type="entry name" value="RRM"/>
    <property type="match status" value="3"/>
</dbReference>
<sequence>MSDRPKYVRLRGLPFSSKEQDIRTFLGEDCNLTCISLPMNPEGRPSGEGFVGLKSESDVELALSKNKELIQKRYIEVFRISHEELGNALRRGFISEEGRLVKLRGLPFSATEKEIKEFLSDMEVEEVVFGRNAEGRVSGEAFVRLGSKDDVKGALQKNKEHMGKRYVEVYESKPEEINRARGGGSHQRFGPPSLRDLASGPPLPLMNGLPMYRMEMEGRGPRGPPHGMWDEGRGGMEMEPRMDRTFPHRPSRIVDEMYEMYEGGARGGPIRAAPPSMGMYSRSAPYDSPRPLGGGGGGGPGGGIEEWSSPTKILMRGLPFDVSPTAIERFFAPLRCYEIKLGMNEERRPSGDGTVEFGTISEAREALQRNKQTIGSRYIELYSSHEIPPSIRRVRFRRVGGASSVPPAPLTTPSHRTMPSAPLSVGRPSIPAPRFESERQPMMGGGPRGQRGYEDEMGYGVPQARGPREGAPPMMGGAARGQRGYEDDMGGGYGAAGGRRDGPPSSGRNGVYSSFPSREYNGVPSERDYGSYPRASQEYAAPAPVPAPSYGMYEKTEPAYDEGYGRGGGGGYDGYGDKMGSSLRSADLYRGAPRRAAHDGGGDYSGYDGYSGGGGGQYGQRGSGGADRYF</sequence>
<feature type="region of interest" description="Disordered" evidence="4">
    <location>
        <begin position="285"/>
        <end position="308"/>
    </location>
</feature>
<evidence type="ECO:0000256" key="4">
    <source>
        <dbReference type="SAM" id="MobiDB-lite"/>
    </source>
</evidence>
<feature type="compositionally biased region" description="Low complexity" evidence="4">
    <location>
        <begin position="469"/>
        <end position="481"/>
    </location>
</feature>
<dbReference type="InterPro" id="IPR050666">
    <property type="entry name" value="ESRP"/>
</dbReference>
<comment type="caution">
    <text evidence="6">The sequence shown here is derived from an EMBL/GenBank/DDBJ whole genome shotgun (WGS) entry which is preliminary data.</text>
</comment>
<dbReference type="PANTHER" id="PTHR13976">
    <property type="entry name" value="HETEROGENEOUS NUCLEAR RIBONUCLEOPROTEIN-RELATED"/>
    <property type="match status" value="1"/>
</dbReference>
<organism evidence="6 7">
    <name type="scientific">Pristionchus mayeri</name>
    <dbReference type="NCBI Taxonomy" id="1317129"/>
    <lineage>
        <taxon>Eukaryota</taxon>
        <taxon>Metazoa</taxon>
        <taxon>Ecdysozoa</taxon>
        <taxon>Nematoda</taxon>
        <taxon>Chromadorea</taxon>
        <taxon>Rhabditida</taxon>
        <taxon>Rhabditina</taxon>
        <taxon>Diplogasteromorpha</taxon>
        <taxon>Diplogasteroidea</taxon>
        <taxon>Neodiplogasteridae</taxon>
        <taxon>Pristionchus</taxon>
    </lineage>
</organism>
<dbReference type="Proteomes" id="UP001328107">
    <property type="component" value="Unassembled WGS sequence"/>
</dbReference>
<feature type="region of interest" description="Disordered" evidence="4">
    <location>
        <begin position="401"/>
        <end position="453"/>
    </location>
</feature>
<accession>A0AAN5I1S2</accession>
<dbReference type="InterPro" id="IPR035979">
    <property type="entry name" value="RBD_domain_sf"/>
</dbReference>
<name>A0AAN5I1S2_9BILA</name>
<dbReference type="InterPro" id="IPR012677">
    <property type="entry name" value="Nucleotide-bd_a/b_plait_sf"/>
</dbReference>
<dbReference type="AlphaFoldDB" id="A0AAN5I1S2"/>
<keyword evidence="2 3" id="KW-0694">RNA-binding</keyword>
<feature type="region of interest" description="Disordered" evidence="4">
    <location>
        <begin position="178"/>
        <end position="202"/>
    </location>
</feature>
<evidence type="ECO:0000313" key="7">
    <source>
        <dbReference type="Proteomes" id="UP001328107"/>
    </source>
</evidence>
<feature type="domain" description="RRM" evidence="5">
    <location>
        <begin position="311"/>
        <end position="386"/>
    </location>
</feature>
<evidence type="ECO:0000256" key="1">
    <source>
        <dbReference type="ARBA" id="ARBA00022737"/>
    </source>
</evidence>
<dbReference type="PROSITE" id="PS50102">
    <property type="entry name" value="RRM"/>
    <property type="match status" value="3"/>
</dbReference>
<evidence type="ECO:0000313" key="6">
    <source>
        <dbReference type="EMBL" id="GMR48375.1"/>
    </source>
</evidence>
<protein>
    <recommendedName>
        <fullName evidence="5">RRM domain-containing protein</fullName>
    </recommendedName>
</protein>
<evidence type="ECO:0000256" key="2">
    <source>
        <dbReference type="ARBA" id="ARBA00022884"/>
    </source>
</evidence>
<dbReference type="SUPFAM" id="SSF54928">
    <property type="entry name" value="RNA-binding domain, RBD"/>
    <property type="match status" value="3"/>
</dbReference>
<dbReference type="GO" id="GO:0003723">
    <property type="term" value="F:RNA binding"/>
    <property type="evidence" value="ECO:0007669"/>
    <property type="project" value="UniProtKB-UniRule"/>
</dbReference>
<gene>
    <name evidence="6" type="ORF">PMAYCL1PPCAC_18570</name>
</gene>
<feature type="region of interest" description="Disordered" evidence="4">
    <location>
        <begin position="593"/>
        <end position="630"/>
    </location>
</feature>
<feature type="domain" description="RRM" evidence="5">
    <location>
        <begin position="6"/>
        <end position="82"/>
    </location>
</feature>
<dbReference type="Pfam" id="PF00076">
    <property type="entry name" value="RRM_1"/>
    <property type="match status" value="2"/>
</dbReference>
<keyword evidence="7" id="KW-1185">Reference proteome</keyword>
<dbReference type="EMBL" id="BTRK01000004">
    <property type="protein sequence ID" value="GMR48375.1"/>
    <property type="molecule type" value="Genomic_DNA"/>
</dbReference>
<feature type="domain" description="RRM" evidence="5">
    <location>
        <begin position="99"/>
        <end position="182"/>
    </location>
</feature>
<reference evidence="7" key="1">
    <citation type="submission" date="2022-10" db="EMBL/GenBank/DDBJ databases">
        <title>Genome assembly of Pristionchus species.</title>
        <authorList>
            <person name="Yoshida K."/>
            <person name="Sommer R.J."/>
        </authorList>
    </citation>
    <scope>NUCLEOTIDE SEQUENCE [LARGE SCALE GENOMIC DNA]</scope>
    <source>
        <strain evidence="7">RS5460</strain>
    </source>
</reference>